<keyword evidence="1" id="KW-1185">Reference proteome</keyword>
<reference evidence="2" key="1">
    <citation type="submission" date="2022-11" db="UniProtKB">
        <authorList>
            <consortium name="WormBaseParasite"/>
        </authorList>
    </citation>
    <scope>IDENTIFICATION</scope>
</reference>
<dbReference type="Proteomes" id="UP000887574">
    <property type="component" value="Unplaced"/>
</dbReference>
<dbReference type="AlphaFoldDB" id="A0A915EAQ2"/>
<dbReference type="WBParaSite" id="jg4152">
    <property type="protein sequence ID" value="jg4152"/>
    <property type="gene ID" value="jg4152"/>
</dbReference>
<protein>
    <submittedName>
        <fullName evidence="2">FLYWCH-type domain-containing protein</fullName>
    </submittedName>
</protein>
<name>A0A915EAQ2_9BILA</name>
<dbReference type="Gene3D" id="2.20.25.240">
    <property type="match status" value="1"/>
</dbReference>
<proteinExistence type="predicted"/>
<sequence length="72" mass="8315">MENEYYTEKGKPMGFCNGYAMRFRRGRKHDGKMTWQCAKKSCGGTATSTSREDLIEENDHHCLLNIELVEPN</sequence>
<organism evidence="1 2">
    <name type="scientific">Ditylenchus dipsaci</name>
    <dbReference type="NCBI Taxonomy" id="166011"/>
    <lineage>
        <taxon>Eukaryota</taxon>
        <taxon>Metazoa</taxon>
        <taxon>Ecdysozoa</taxon>
        <taxon>Nematoda</taxon>
        <taxon>Chromadorea</taxon>
        <taxon>Rhabditida</taxon>
        <taxon>Tylenchina</taxon>
        <taxon>Tylenchomorpha</taxon>
        <taxon>Sphaerularioidea</taxon>
        <taxon>Anguinidae</taxon>
        <taxon>Anguininae</taxon>
        <taxon>Ditylenchus</taxon>
    </lineage>
</organism>
<evidence type="ECO:0000313" key="2">
    <source>
        <dbReference type="WBParaSite" id="jg4152"/>
    </source>
</evidence>
<accession>A0A915EAQ2</accession>
<evidence type="ECO:0000313" key="1">
    <source>
        <dbReference type="Proteomes" id="UP000887574"/>
    </source>
</evidence>